<evidence type="ECO:0000313" key="2">
    <source>
        <dbReference type="EMBL" id="KAA6391824.1"/>
    </source>
</evidence>
<protein>
    <submittedName>
        <fullName evidence="2">Uncharacterized protein</fullName>
    </submittedName>
</protein>
<accession>A0A5J4WA70</accession>
<dbReference type="Proteomes" id="UP000324800">
    <property type="component" value="Unassembled WGS sequence"/>
</dbReference>
<evidence type="ECO:0000256" key="1">
    <source>
        <dbReference type="SAM" id="MobiDB-lite"/>
    </source>
</evidence>
<feature type="compositionally biased region" description="Low complexity" evidence="1">
    <location>
        <begin position="127"/>
        <end position="145"/>
    </location>
</feature>
<comment type="caution">
    <text evidence="2">The sequence shown here is derived from an EMBL/GenBank/DDBJ whole genome shotgun (WGS) entry which is preliminary data.</text>
</comment>
<feature type="compositionally biased region" description="Polar residues" evidence="1">
    <location>
        <begin position="146"/>
        <end position="158"/>
    </location>
</feature>
<sequence length="176" mass="19680">MRDKKDVTILAGAQDIPDERETQRFAIHRIKMAEAAVADMINGNKEMVMNELLSSNHALRIIAGDAQMRWEVAITPKDAKEVLKIHGGATLLYGSESKMKVEEVLKHSKLISNQESTGTTAAEKNEATQQSQQQAQAEQPTQQQQKFTGFRSNGNSRGCNKKFFQQSAFFANWGMH</sequence>
<name>A0A5J4WA70_9EUKA</name>
<feature type="non-terminal residue" evidence="2">
    <location>
        <position position="176"/>
    </location>
</feature>
<evidence type="ECO:0000313" key="3">
    <source>
        <dbReference type="Proteomes" id="UP000324800"/>
    </source>
</evidence>
<organism evidence="2 3">
    <name type="scientific">Streblomastix strix</name>
    <dbReference type="NCBI Taxonomy" id="222440"/>
    <lineage>
        <taxon>Eukaryota</taxon>
        <taxon>Metamonada</taxon>
        <taxon>Preaxostyla</taxon>
        <taxon>Oxymonadida</taxon>
        <taxon>Streblomastigidae</taxon>
        <taxon>Streblomastix</taxon>
    </lineage>
</organism>
<feature type="compositionally biased region" description="Polar residues" evidence="1">
    <location>
        <begin position="112"/>
        <end position="122"/>
    </location>
</feature>
<dbReference type="EMBL" id="SNRW01002749">
    <property type="protein sequence ID" value="KAA6391824.1"/>
    <property type="molecule type" value="Genomic_DNA"/>
</dbReference>
<reference evidence="2 3" key="1">
    <citation type="submission" date="2019-03" db="EMBL/GenBank/DDBJ databases">
        <title>Single cell metagenomics reveals metabolic interactions within the superorganism composed of flagellate Streblomastix strix and complex community of Bacteroidetes bacteria on its surface.</title>
        <authorList>
            <person name="Treitli S.C."/>
            <person name="Kolisko M."/>
            <person name="Husnik F."/>
            <person name="Keeling P."/>
            <person name="Hampl V."/>
        </authorList>
    </citation>
    <scope>NUCLEOTIDE SEQUENCE [LARGE SCALE GENOMIC DNA]</scope>
    <source>
        <strain evidence="2">ST1C</strain>
    </source>
</reference>
<dbReference type="AlphaFoldDB" id="A0A5J4WA70"/>
<gene>
    <name evidence="2" type="ORF">EZS28_012654</name>
</gene>
<proteinExistence type="predicted"/>
<feature type="region of interest" description="Disordered" evidence="1">
    <location>
        <begin position="112"/>
        <end position="158"/>
    </location>
</feature>